<keyword evidence="2" id="KW-1185">Reference proteome</keyword>
<organism evidence="1 2">
    <name type="scientific">Streptomyces lunalinharesii</name>
    <dbReference type="NCBI Taxonomy" id="333384"/>
    <lineage>
        <taxon>Bacteria</taxon>
        <taxon>Bacillati</taxon>
        <taxon>Actinomycetota</taxon>
        <taxon>Actinomycetes</taxon>
        <taxon>Kitasatosporales</taxon>
        <taxon>Streptomycetaceae</taxon>
        <taxon>Streptomyces</taxon>
    </lineage>
</organism>
<sequence>MGLAVAVEKREQIPLGPCCLCHAAPPLTGRRTVTPLTPVVFQIEGSAGRISTGSAEAGTLYGLRTCLPGFSGGPGAERITTLLPRNDRGR</sequence>
<reference evidence="2" key="1">
    <citation type="journal article" date="2019" name="Int. J. Syst. Evol. Microbiol.">
        <title>The Global Catalogue of Microorganisms (GCM) 10K type strain sequencing project: providing services to taxonomists for standard genome sequencing and annotation.</title>
        <authorList>
            <consortium name="The Broad Institute Genomics Platform"/>
            <consortium name="The Broad Institute Genome Sequencing Center for Infectious Disease"/>
            <person name="Wu L."/>
            <person name="Ma J."/>
        </authorList>
    </citation>
    <scope>NUCLEOTIDE SEQUENCE [LARGE SCALE GENOMIC DNA]</scope>
    <source>
        <strain evidence="2">JCM 16374</strain>
    </source>
</reference>
<dbReference type="Proteomes" id="UP001500994">
    <property type="component" value="Unassembled WGS sequence"/>
</dbReference>
<gene>
    <name evidence="1" type="ORF">GCM10009864_21950</name>
</gene>
<evidence type="ECO:0000313" key="1">
    <source>
        <dbReference type="EMBL" id="GAA2655802.1"/>
    </source>
</evidence>
<comment type="caution">
    <text evidence="1">The sequence shown here is derived from an EMBL/GenBank/DDBJ whole genome shotgun (WGS) entry which is preliminary data.</text>
</comment>
<protein>
    <submittedName>
        <fullName evidence="1">Uncharacterized protein</fullName>
    </submittedName>
</protein>
<accession>A0ABN3RM17</accession>
<proteinExistence type="predicted"/>
<evidence type="ECO:0000313" key="2">
    <source>
        <dbReference type="Proteomes" id="UP001500994"/>
    </source>
</evidence>
<name>A0ABN3RM17_9ACTN</name>
<dbReference type="EMBL" id="BAAARK010000005">
    <property type="protein sequence ID" value="GAA2655802.1"/>
    <property type="molecule type" value="Genomic_DNA"/>
</dbReference>